<comment type="subcellular location">
    <subcellularLocation>
        <location evidence="1">Endomembrane system</location>
        <topology evidence="1">Multi-pass membrane protein</topology>
    </subcellularLocation>
</comment>
<keyword evidence="3 5" id="KW-1133">Transmembrane helix</keyword>
<keyword evidence="2 5" id="KW-0812">Transmembrane</keyword>
<keyword evidence="6" id="KW-1185">Reference proteome</keyword>
<evidence type="ECO:0000256" key="2">
    <source>
        <dbReference type="ARBA" id="ARBA00022692"/>
    </source>
</evidence>
<dbReference type="GO" id="GO:0005765">
    <property type="term" value="C:lysosomal membrane"/>
    <property type="evidence" value="ECO:0007669"/>
    <property type="project" value="TreeGrafter"/>
</dbReference>
<evidence type="ECO:0000256" key="3">
    <source>
        <dbReference type="ARBA" id="ARBA00022989"/>
    </source>
</evidence>
<dbReference type="InterPro" id="IPR051115">
    <property type="entry name" value="LAPTM_transporter"/>
</dbReference>
<dbReference type="WBParaSite" id="PDA_v2.g2476.t1">
    <property type="protein sequence ID" value="PDA_v2.g2476.t1"/>
    <property type="gene ID" value="PDA_v2.g2476"/>
</dbReference>
<evidence type="ECO:0000313" key="7">
    <source>
        <dbReference type="WBParaSite" id="PDA_v2.g2476.t1"/>
    </source>
</evidence>
<evidence type="ECO:0000256" key="1">
    <source>
        <dbReference type="ARBA" id="ARBA00004127"/>
    </source>
</evidence>
<dbReference type="AlphaFoldDB" id="A0A914QC60"/>
<accession>A0A914QC60</accession>
<feature type="transmembrane region" description="Helical" evidence="5">
    <location>
        <begin position="152"/>
        <end position="178"/>
    </location>
</feature>
<name>A0A914QC60_9BILA</name>
<dbReference type="PANTHER" id="PTHR12479:SF11">
    <property type="entry name" value="PROTEIN CBG14497"/>
    <property type="match status" value="1"/>
</dbReference>
<evidence type="ECO:0000256" key="4">
    <source>
        <dbReference type="ARBA" id="ARBA00023136"/>
    </source>
</evidence>
<reference evidence="7" key="1">
    <citation type="submission" date="2022-11" db="UniProtKB">
        <authorList>
            <consortium name="WormBaseParasite"/>
        </authorList>
    </citation>
    <scope>IDENTIFICATION</scope>
</reference>
<sequence length="201" mass="23338">MYSTEQTSNDSAPPPPQLEDLQAFDHQNSKYKFCCGLFHAKTGAMITAISSFISLWFLIFVLILFINGIEKEWLDWAKLFFWIILFPVAICLFLGLITKNQYLLLPYIFYLIISAILSVTLAIILIYIYSPAEPEVKKRFGIESLNVSNEVVIGAAILYIIYELSFTAWYIWVIFLCYRYFRDLKNFAGRTFIGREPLSFN</sequence>
<dbReference type="PANTHER" id="PTHR12479">
    <property type="entry name" value="LYSOSOMAL-ASSOCIATED TRANSMEMBRANE PROTEIN"/>
    <property type="match status" value="1"/>
</dbReference>
<evidence type="ECO:0000256" key="5">
    <source>
        <dbReference type="SAM" id="Phobius"/>
    </source>
</evidence>
<proteinExistence type="predicted"/>
<organism evidence="6 7">
    <name type="scientific">Panagrolaimus davidi</name>
    <dbReference type="NCBI Taxonomy" id="227884"/>
    <lineage>
        <taxon>Eukaryota</taxon>
        <taxon>Metazoa</taxon>
        <taxon>Ecdysozoa</taxon>
        <taxon>Nematoda</taxon>
        <taxon>Chromadorea</taxon>
        <taxon>Rhabditida</taxon>
        <taxon>Tylenchina</taxon>
        <taxon>Panagrolaimomorpha</taxon>
        <taxon>Panagrolaimoidea</taxon>
        <taxon>Panagrolaimidae</taxon>
        <taxon>Panagrolaimus</taxon>
    </lineage>
</organism>
<feature type="transmembrane region" description="Helical" evidence="5">
    <location>
        <begin position="109"/>
        <end position="132"/>
    </location>
</feature>
<evidence type="ECO:0000313" key="6">
    <source>
        <dbReference type="Proteomes" id="UP000887578"/>
    </source>
</evidence>
<keyword evidence="4 5" id="KW-0472">Membrane</keyword>
<feature type="transmembrane region" description="Helical" evidence="5">
    <location>
        <begin position="79"/>
        <end position="97"/>
    </location>
</feature>
<dbReference type="GO" id="GO:0012505">
    <property type="term" value="C:endomembrane system"/>
    <property type="evidence" value="ECO:0007669"/>
    <property type="project" value="UniProtKB-SubCell"/>
</dbReference>
<protein>
    <submittedName>
        <fullName evidence="7">Uncharacterized protein</fullName>
    </submittedName>
</protein>
<feature type="transmembrane region" description="Helical" evidence="5">
    <location>
        <begin position="46"/>
        <end position="67"/>
    </location>
</feature>
<dbReference type="Proteomes" id="UP000887578">
    <property type="component" value="Unplaced"/>
</dbReference>